<protein>
    <recommendedName>
        <fullName evidence="4">MFS transporter</fullName>
    </recommendedName>
</protein>
<dbReference type="SUPFAM" id="SSF103473">
    <property type="entry name" value="MFS general substrate transporter"/>
    <property type="match status" value="1"/>
</dbReference>
<evidence type="ECO:0000313" key="2">
    <source>
        <dbReference type="EMBL" id="WNQ13980.1"/>
    </source>
</evidence>
<dbReference type="EMBL" id="CP130318">
    <property type="protein sequence ID" value="WNQ13980.1"/>
    <property type="molecule type" value="Genomic_DNA"/>
</dbReference>
<feature type="transmembrane region" description="Helical" evidence="1">
    <location>
        <begin position="140"/>
        <end position="161"/>
    </location>
</feature>
<accession>A0AA96LIN9</accession>
<feature type="transmembrane region" description="Helical" evidence="1">
    <location>
        <begin position="47"/>
        <end position="67"/>
    </location>
</feature>
<keyword evidence="1" id="KW-0472">Membrane</keyword>
<reference evidence="2 3" key="1">
    <citation type="submission" date="2022-02" db="EMBL/GenBank/DDBJ databases">
        <title>Paenibacillus sp. MBLB1776 Whole Genome Shotgun Sequencing.</title>
        <authorList>
            <person name="Hwang C.Y."/>
            <person name="Cho E.-S."/>
            <person name="Seo M.-J."/>
        </authorList>
    </citation>
    <scope>NUCLEOTIDE SEQUENCE [LARGE SCALE GENOMIC DNA]</scope>
    <source>
        <strain evidence="2 3">MBLB1776</strain>
    </source>
</reference>
<keyword evidence="3" id="KW-1185">Reference proteome</keyword>
<feature type="transmembrane region" description="Helical" evidence="1">
    <location>
        <begin position="282"/>
        <end position="307"/>
    </location>
</feature>
<keyword evidence="1" id="KW-0812">Transmembrane</keyword>
<evidence type="ECO:0000313" key="3">
    <source>
        <dbReference type="Proteomes" id="UP001305702"/>
    </source>
</evidence>
<evidence type="ECO:0008006" key="4">
    <source>
        <dbReference type="Google" id="ProtNLM"/>
    </source>
</evidence>
<feature type="transmembrane region" description="Helical" evidence="1">
    <location>
        <begin position="167"/>
        <end position="187"/>
    </location>
</feature>
<feature type="transmembrane region" description="Helical" evidence="1">
    <location>
        <begin position="99"/>
        <end position="119"/>
    </location>
</feature>
<name>A0AA96LIN9_9BACL</name>
<proteinExistence type="predicted"/>
<feature type="transmembrane region" description="Helical" evidence="1">
    <location>
        <begin position="12"/>
        <end position="35"/>
    </location>
</feature>
<sequence>MGITSLSAGLRKILLMNVIGNVIFIYINLFVNLFIWEKNKQIGDLAWYHFILYLSWVIIFILSAHLLTKRSIRMLVVLAAICGFAAFLVLQLAPFSDRPLMFISSFAVPCGFMFGFFYAANNLSITQLSKDKEQFTHFMALANIINHLVSMTVPLGSALIIEHFSYKGSFVLMLMIVGLLLAVSLGLPKITLQGVFHLEDALYRRAAWVKLMANPPGVWLQLSFAAAGIFYMFQGLFVLVFTFSVTGSKLTIGLLNAGYMLAAAIANFIYRRTRGKEQVWMIVSILFIGAGFLISLFPAAFILILSIS</sequence>
<keyword evidence="1" id="KW-1133">Transmembrane helix</keyword>
<dbReference type="Proteomes" id="UP001305702">
    <property type="component" value="Chromosome"/>
</dbReference>
<feature type="transmembrane region" description="Helical" evidence="1">
    <location>
        <begin position="250"/>
        <end position="270"/>
    </location>
</feature>
<gene>
    <name evidence="2" type="ORF">MJA45_13465</name>
</gene>
<dbReference type="RefSeq" id="WP_315607761.1">
    <property type="nucleotide sequence ID" value="NZ_CP130318.1"/>
</dbReference>
<evidence type="ECO:0000256" key="1">
    <source>
        <dbReference type="SAM" id="Phobius"/>
    </source>
</evidence>
<dbReference type="InterPro" id="IPR036259">
    <property type="entry name" value="MFS_trans_sf"/>
</dbReference>
<dbReference type="Gene3D" id="1.20.1250.20">
    <property type="entry name" value="MFS general substrate transporter like domains"/>
    <property type="match status" value="1"/>
</dbReference>
<dbReference type="AlphaFoldDB" id="A0AA96LIN9"/>
<feature type="transmembrane region" description="Helical" evidence="1">
    <location>
        <begin position="74"/>
        <end position="93"/>
    </location>
</feature>
<organism evidence="2 3">
    <name type="scientific">Paenibacillus aurantius</name>
    <dbReference type="NCBI Taxonomy" id="2918900"/>
    <lineage>
        <taxon>Bacteria</taxon>
        <taxon>Bacillati</taxon>
        <taxon>Bacillota</taxon>
        <taxon>Bacilli</taxon>
        <taxon>Bacillales</taxon>
        <taxon>Paenibacillaceae</taxon>
        <taxon>Paenibacillus</taxon>
    </lineage>
</organism>
<dbReference type="KEGG" id="paun:MJA45_13465"/>
<feature type="transmembrane region" description="Helical" evidence="1">
    <location>
        <begin position="218"/>
        <end position="244"/>
    </location>
</feature>